<proteinExistence type="predicted"/>
<feature type="transmembrane region" description="Helical" evidence="2">
    <location>
        <begin position="223"/>
        <end position="248"/>
    </location>
</feature>
<dbReference type="GO" id="GO:0015920">
    <property type="term" value="P:lipopolysaccharide transport"/>
    <property type="evidence" value="ECO:0007669"/>
    <property type="project" value="TreeGrafter"/>
</dbReference>
<feature type="transmembrane region" description="Helical" evidence="2">
    <location>
        <begin position="180"/>
        <end position="202"/>
    </location>
</feature>
<evidence type="ECO:0000256" key="1">
    <source>
        <dbReference type="ARBA" id="ARBA00022448"/>
    </source>
</evidence>
<feature type="transmembrane region" description="Helical" evidence="2">
    <location>
        <begin position="268"/>
        <end position="290"/>
    </location>
</feature>
<dbReference type="PANTHER" id="PTHR30413">
    <property type="entry name" value="INNER MEMBRANE TRANSPORT PERMEASE"/>
    <property type="match status" value="1"/>
</dbReference>
<evidence type="ECO:0000313" key="3">
    <source>
        <dbReference type="EMBL" id="CAB4710493.1"/>
    </source>
</evidence>
<accession>A0A6J6QLF8</accession>
<evidence type="ECO:0000313" key="4">
    <source>
        <dbReference type="EMBL" id="CAB4763404.1"/>
    </source>
</evidence>
<protein>
    <submittedName>
        <fullName evidence="3">Unannotated protein</fullName>
    </submittedName>
</protein>
<feature type="transmembrane region" description="Helical" evidence="2">
    <location>
        <begin position="151"/>
        <end position="168"/>
    </location>
</feature>
<dbReference type="PANTHER" id="PTHR30413:SF10">
    <property type="entry name" value="CAPSULE POLYSACCHARIDE EXPORT INNER-MEMBRANE PROTEIN CTRC"/>
    <property type="match status" value="1"/>
</dbReference>
<gene>
    <name evidence="3" type="ORF">UFOPK2593_01142</name>
    <name evidence="4" type="ORF">UFOPK2894_00029</name>
</gene>
<dbReference type="AlphaFoldDB" id="A0A6J6QLF8"/>
<reference evidence="3" key="1">
    <citation type="submission" date="2020-05" db="EMBL/GenBank/DDBJ databases">
        <authorList>
            <person name="Chiriac C."/>
            <person name="Salcher M."/>
            <person name="Ghai R."/>
            <person name="Kavagutti S V."/>
        </authorList>
    </citation>
    <scope>NUCLEOTIDE SEQUENCE</scope>
</reference>
<keyword evidence="2" id="KW-0472">Membrane</keyword>
<evidence type="ECO:0000256" key="2">
    <source>
        <dbReference type="SAM" id="Phobius"/>
    </source>
</evidence>
<feature type="transmembrane region" description="Helical" evidence="2">
    <location>
        <begin position="63"/>
        <end position="85"/>
    </location>
</feature>
<organism evidence="3">
    <name type="scientific">freshwater metagenome</name>
    <dbReference type="NCBI Taxonomy" id="449393"/>
    <lineage>
        <taxon>unclassified sequences</taxon>
        <taxon>metagenomes</taxon>
        <taxon>ecological metagenomes</taxon>
    </lineage>
</organism>
<keyword evidence="2" id="KW-0812">Transmembrane</keyword>
<dbReference type="EMBL" id="CAEZXW010000083">
    <property type="protein sequence ID" value="CAB4710493.1"/>
    <property type="molecule type" value="Genomic_DNA"/>
</dbReference>
<keyword evidence="2" id="KW-1133">Transmembrane helix</keyword>
<feature type="transmembrane region" description="Helical" evidence="2">
    <location>
        <begin position="97"/>
        <end position="130"/>
    </location>
</feature>
<dbReference type="EMBL" id="CAEZZQ010000001">
    <property type="protein sequence ID" value="CAB4763404.1"/>
    <property type="molecule type" value="Genomic_DNA"/>
</dbReference>
<sequence>MTREMKPSKGESFVPLIQVFEPHKASLPPMGPYLREFWRRRRFAFELARFTDKAEHLNSPLGAVWLVLNPLLLALIYFLLVTIIGGRASAGSSPFDVLAHILVALFTWYFAQNCMTFGGASVTAGGKLILNQAFPRALLPLSSLIGAFQKFIPTLPVYFIIFLVGGALDSKSKLPGLNWHLLWVPVIIGLVAISGFGLALLFATMNVYFRDTSKLMTYGARMWLYLSPVLWVPEMISGWHRIIIWINPLGPILSITHVVWIKGENPSWTLWLGASSWALALLLAGGYFFISRERDFAVRI</sequence>
<keyword evidence="1" id="KW-0813">Transport</keyword>
<name>A0A6J6QLF8_9ZZZZ</name>